<keyword evidence="2" id="KW-0732">Signal</keyword>
<proteinExistence type="predicted"/>
<feature type="chain" id="PRO_5038931090" evidence="2">
    <location>
        <begin position="31"/>
        <end position="104"/>
    </location>
</feature>
<dbReference type="EMBL" id="BMMH01000016">
    <property type="protein sequence ID" value="GGL34398.1"/>
    <property type="molecule type" value="Genomic_DNA"/>
</dbReference>
<name>A0A917RVT9_9NOCA</name>
<evidence type="ECO:0000313" key="3">
    <source>
        <dbReference type="EMBL" id="GGL34398.1"/>
    </source>
</evidence>
<dbReference type="RefSeq" id="WP_058853065.1">
    <property type="nucleotide sequence ID" value="NZ_BMMH01000016.1"/>
</dbReference>
<organism evidence="3 4">
    <name type="scientific">Nocardia jinanensis</name>
    <dbReference type="NCBI Taxonomy" id="382504"/>
    <lineage>
        <taxon>Bacteria</taxon>
        <taxon>Bacillati</taxon>
        <taxon>Actinomycetota</taxon>
        <taxon>Actinomycetes</taxon>
        <taxon>Mycobacteriales</taxon>
        <taxon>Nocardiaceae</taxon>
        <taxon>Nocardia</taxon>
    </lineage>
</organism>
<protein>
    <submittedName>
        <fullName evidence="3">Uncharacterized protein</fullName>
    </submittedName>
</protein>
<evidence type="ECO:0000313" key="4">
    <source>
        <dbReference type="Proteomes" id="UP000638263"/>
    </source>
</evidence>
<dbReference type="Proteomes" id="UP000638263">
    <property type="component" value="Unassembled WGS sequence"/>
</dbReference>
<keyword evidence="4" id="KW-1185">Reference proteome</keyword>
<feature type="signal peptide" evidence="2">
    <location>
        <begin position="1"/>
        <end position="30"/>
    </location>
</feature>
<reference evidence="3" key="1">
    <citation type="journal article" date="2014" name="Int. J. Syst. Evol. Microbiol.">
        <title>Complete genome sequence of Corynebacterium casei LMG S-19264T (=DSM 44701T), isolated from a smear-ripened cheese.</title>
        <authorList>
            <consortium name="US DOE Joint Genome Institute (JGI-PGF)"/>
            <person name="Walter F."/>
            <person name="Albersmeier A."/>
            <person name="Kalinowski J."/>
            <person name="Ruckert C."/>
        </authorList>
    </citation>
    <scope>NUCLEOTIDE SEQUENCE</scope>
    <source>
        <strain evidence="3">CGMCC 4.3508</strain>
    </source>
</reference>
<comment type="caution">
    <text evidence="3">The sequence shown here is derived from an EMBL/GenBank/DDBJ whole genome shotgun (WGS) entry which is preliminary data.</text>
</comment>
<gene>
    <name evidence="3" type="ORF">GCM10011588_56420</name>
</gene>
<accession>A0A917RVT9</accession>
<sequence>MNITRTFGFVKRIAAATVLAGALAAIPATVAPQLALADAPGHSSRDDSHPGHGSYGDTHDLPSDPSNRSEPVHAIPAERSFTYDGDQGGYLDICAYKPYYYACR</sequence>
<dbReference type="AlphaFoldDB" id="A0A917RVT9"/>
<feature type="region of interest" description="Disordered" evidence="1">
    <location>
        <begin position="37"/>
        <end position="86"/>
    </location>
</feature>
<evidence type="ECO:0000256" key="1">
    <source>
        <dbReference type="SAM" id="MobiDB-lite"/>
    </source>
</evidence>
<evidence type="ECO:0000256" key="2">
    <source>
        <dbReference type="SAM" id="SignalP"/>
    </source>
</evidence>
<reference evidence="3" key="2">
    <citation type="submission" date="2020-09" db="EMBL/GenBank/DDBJ databases">
        <authorList>
            <person name="Sun Q."/>
            <person name="Zhou Y."/>
        </authorList>
    </citation>
    <scope>NUCLEOTIDE SEQUENCE</scope>
    <source>
        <strain evidence="3">CGMCC 4.3508</strain>
    </source>
</reference>